<gene>
    <name evidence="4" type="ORF">ACFOUV_16245</name>
</gene>
<dbReference type="PANTHER" id="PTHR42709:SF9">
    <property type="entry name" value="ALKALINE PHOSPHATASE LIKE PROTEIN"/>
    <property type="match status" value="1"/>
</dbReference>
<dbReference type="RefSeq" id="WP_379497835.1">
    <property type="nucleotide sequence ID" value="NZ_JBHSAO010000012.1"/>
</dbReference>
<reference evidence="5" key="1">
    <citation type="journal article" date="2019" name="Int. J. Syst. Evol. Microbiol.">
        <title>The Global Catalogue of Microorganisms (GCM) 10K type strain sequencing project: providing services to taxonomists for standard genome sequencing and annotation.</title>
        <authorList>
            <consortium name="The Broad Institute Genomics Platform"/>
            <consortium name="The Broad Institute Genome Sequencing Center for Infectious Disease"/>
            <person name="Wu L."/>
            <person name="Ma J."/>
        </authorList>
    </citation>
    <scope>NUCLEOTIDE SEQUENCE [LARGE SCALE GENOMIC DNA]</scope>
    <source>
        <strain evidence="5">IBRC-M 10703</strain>
    </source>
</reference>
<protein>
    <submittedName>
        <fullName evidence="4">DedA family protein</fullName>
    </submittedName>
</protein>
<dbReference type="InterPro" id="IPR032816">
    <property type="entry name" value="VTT_dom"/>
</dbReference>
<dbReference type="InterPro" id="IPR051311">
    <property type="entry name" value="DedA_domain"/>
</dbReference>
<evidence type="ECO:0000256" key="2">
    <source>
        <dbReference type="SAM" id="Phobius"/>
    </source>
</evidence>
<dbReference type="EMBL" id="JBHSAO010000012">
    <property type="protein sequence ID" value="MFC4025338.1"/>
    <property type="molecule type" value="Genomic_DNA"/>
</dbReference>
<feature type="transmembrane region" description="Helical" evidence="2">
    <location>
        <begin position="47"/>
        <end position="73"/>
    </location>
</feature>
<evidence type="ECO:0000313" key="5">
    <source>
        <dbReference type="Proteomes" id="UP001595772"/>
    </source>
</evidence>
<keyword evidence="2" id="KW-0812">Transmembrane</keyword>
<organism evidence="4 5">
    <name type="scientific">Oceanobacillus longus</name>
    <dbReference type="NCBI Taxonomy" id="930120"/>
    <lineage>
        <taxon>Bacteria</taxon>
        <taxon>Bacillati</taxon>
        <taxon>Bacillota</taxon>
        <taxon>Bacilli</taxon>
        <taxon>Bacillales</taxon>
        <taxon>Bacillaceae</taxon>
        <taxon>Oceanobacillus</taxon>
    </lineage>
</organism>
<name>A0ABV8GZN8_9BACI</name>
<feature type="domain" description="VTT" evidence="3">
    <location>
        <begin position="30"/>
        <end position="149"/>
    </location>
</feature>
<keyword evidence="2" id="KW-0472">Membrane</keyword>
<evidence type="ECO:0000259" key="3">
    <source>
        <dbReference type="Pfam" id="PF09335"/>
    </source>
</evidence>
<dbReference type="PANTHER" id="PTHR42709">
    <property type="entry name" value="ALKALINE PHOSPHATASE LIKE PROTEIN"/>
    <property type="match status" value="1"/>
</dbReference>
<comment type="caution">
    <text evidence="4">The sequence shown here is derived from an EMBL/GenBank/DDBJ whole genome shotgun (WGS) entry which is preliminary data.</text>
</comment>
<keyword evidence="2" id="KW-1133">Transmembrane helix</keyword>
<comment type="similarity">
    <text evidence="1">Belongs to the DedA family.</text>
</comment>
<feature type="transmembrane region" description="Helical" evidence="2">
    <location>
        <begin position="12"/>
        <end position="41"/>
    </location>
</feature>
<feature type="transmembrane region" description="Helical" evidence="2">
    <location>
        <begin position="126"/>
        <end position="151"/>
    </location>
</feature>
<proteinExistence type="inferred from homology"/>
<dbReference type="Pfam" id="PF09335">
    <property type="entry name" value="VTT_dom"/>
    <property type="match status" value="1"/>
</dbReference>
<feature type="transmembrane region" description="Helical" evidence="2">
    <location>
        <begin position="163"/>
        <end position="181"/>
    </location>
</feature>
<dbReference type="Proteomes" id="UP001595772">
    <property type="component" value="Unassembled WGS sequence"/>
</dbReference>
<evidence type="ECO:0000313" key="4">
    <source>
        <dbReference type="EMBL" id="MFC4025338.1"/>
    </source>
</evidence>
<evidence type="ECO:0000256" key="1">
    <source>
        <dbReference type="ARBA" id="ARBA00010792"/>
    </source>
</evidence>
<accession>A0ABV8GZN8</accession>
<sequence length="189" mass="21032">MVDTIIDFISGLGIWGLFASVAIEASSVPFPGGFITLFFGYLLNLSFVKLVLIGLLASLVYTIFSLIPFTIGYKMEEKLKEKTNRKNIEKAQKAFKRFGKWSVAISRPLGIGNYISYVAGISKMNIWNFIILTIIGIAPWMVGMLWLGSIGNIESVKNLIGEIQLYGVLIVALAIIGFVIYRKKIRTQN</sequence>
<keyword evidence="5" id="KW-1185">Reference proteome</keyword>